<dbReference type="Pfam" id="PF00392">
    <property type="entry name" value="GntR"/>
    <property type="match status" value="1"/>
</dbReference>
<dbReference type="Proteomes" id="UP001156882">
    <property type="component" value="Unassembled WGS sequence"/>
</dbReference>
<gene>
    <name evidence="5" type="ORF">GCM10007874_21590</name>
</gene>
<feature type="domain" description="HTH gntR-type" evidence="4">
    <location>
        <begin position="8"/>
        <end position="75"/>
    </location>
</feature>
<dbReference type="Gene3D" id="1.20.120.530">
    <property type="entry name" value="GntR ligand-binding domain-like"/>
    <property type="match status" value="1"/>
</dbReference>
<organism evidence="5 6">
    <name type="scientific">Labrys miyagiensis</name>
    <dbReference type="NCBI Taxonomy" id="346912"/>
    <lineage>
        <taxon>Bacteria</taxon>
        <taxon>Pseudomonadati</taxon>
        <taxon>Pseudomonadota</taxon>
        <taxon>Alphaproteobacteria</taxon>
        <taxon>Hyphomicrobiales</taxon>
        <taxon>Xanthobacteraceae</taxon>
        <taxon>Labrys</taxon>
    </lineage>
</organism>
<dbReference type="InterPro" id="IPR036390">
    <property type="entry name" value="WH_DNA-bd_sf"/>
</dbReference>
<proteinExistence type="predicted"/>
<dbReference type="SMART" id="SM00895">
    <property type="entry name" value="FCD"/>
    <property type="match status" value="1"/>
</dbReference>
<evidence type="ECO:0000259" key="4">
    <source>
        <dbReference type="PROSITE" id="PS50949"/>
    </source>
</evidence>
<dbReference type="InterPro" id="IPR036388">
    <property type="entry name" value="WH-like_DNA-bd_sf"/>
</dbReference>
<keyword evidence="3" id="KW-0804">Transcription</keyword>
<dbReference type="RefSeq" id="WP_284312016.1">
    <property type="nucleotide sequence ID" value="NZ_BSPC01000018.1"/>
</dbReference>
<dbReference type="SUPFAM" id="SSF46785">
    <property type="entry name" value="Winged helix' DNA-binding domain"/>
    <property type="match status" value="1"/>
</dbReference>
<dbReference type="PANTHER" id="PTHR43537:SF5">
    <property type="entry name" value="UXU OPERON TRANSCRIPTIONAL REGULATOR"/>
    <property type="match status" value="1"/>
</dbReference>
<evidence type="ECO:0000313" key="6">
    <source>
        <dbReference type="Proteomes" id="UP001156882"/>
    </source>
</evidence>
<dbReference type="Pfam" id="PF07729">
    <property type="entry name" value="FCD"/>
    <property type="match status" value="1"/>
</dbReference>
<reference evidence="6" key="1">
    <citation type="journal article" date="2019" name="Int. J. Syst. Evol. Microbiol.">
        <title>The Global Catalogue of Microorganisms (GCM) 10K type strain sequencing project: providing services to taxonomists for standard genome sequencing and annotation.</title>
        <authorList>
            <consortium name="The Broad Institute Genomics Platform"/>
            <consortium name="The Broad Institute Genome Sequencing Center for Infectious Disease"/>
            <person name="Wu L."/>
            <person name="Ma J."/>
        </authorList>
    </citation>
    <scope>NUCLEOTIDE SEQUENCE [LARGE SCALE GENOMIC DNA]</scope>
    <source>
        <strain evidence="6">NBRC 101365</strain>
    </source>
</reference>
<dbReference type="Gene3D" id="1.10.10.10">
    <property type="entry name" value="Winged helix-like DNA-binding domain superfamily/Winged helix DNA-binding domain"/>
    <property type="match status" value="1"/>
</dbReference>
<accession>A0ABQ6CFJ7</accession>
<name>A0ABQ6CFJ7_9HYPH</name>
<comment type="caution">
    <text evidence="5">The sequence shown here is derived from an EMBL/GenBank/DDBJ whole genome shotgun (WGS) entry which is preliminary data.</text>
</comment>
<sequence>MEEGGEPLRLREKAYASFTRHLLARDVRPGQFVSQRELVALTGLPLGAIRELVPRLEAEGLLTTIPQRGIQIAHIDLTLIRDAFQFRLFMEKEAIALFTLSASNELLAGLRREHEDTLAKGLAGQLTPEIIDEAQAIDWNLHDTIIDSVGNEIIAKAYRVNSIKMRLINQERFRIDGRVVPVMREHLTILAAIESRQPERAVEAITEHINNARALALKV</sequence>
<keyword evidence="6" id="KW-1185">Reference proteome</keyword>
<protein>
    <submittedName>
        <fullName evidence="5">GntR family transcriptional regulator</fullName>
    </submittedName>
</protein>
<keyword evidence="2" id="KW-0238">DNA-binding</keyword>
<evidence type="ECO:0000256" key="2">
    <source>
        <dbReference type="ARBA" id="ARBA00023125"/>
    </source>
</evidence>
<dbReference type="EMBL" id="BSPC01000018">
    <property type="protein sequence ID" value="GLS19142.1"/>
    <property type="molecule type" value="Genomic_DNA"/>
</dbReference>
<dbReference type="InterPro" id="IPR011711">
    <property type="entry name" value="GntR_C"/>
</dbReference>
<dbReference type="PROSITE" id="PS50949">
    <property type="entry name" value="HTH_GNTR"/>
    <property type="match status" value="1"/>
</dbReference>
<dbReference type="SUPFAM" id="SSF48008">
    <property type="entry name" value="GntR ligand-binding domain-like"/>
    <property type="match status" value="1"/>
</dbReference>
<evidence type="ECO:0000256" key="1">
    <source>
        <dbReference type="ARBA" id="ARBA00023015"/>
    </source>
</evidence>
<evidence type="ECO:0000256" key="3">
    <source>
        <dbReference type="ARBA" id="ARBA00023163"/>
    </source>
</evidence>
<dbReference type="InterPro" id="IPR000524">
    <property type="entry name" value="Tscrpt_reg_HTH_GntR"/>
</dbReference>
<dbReference type="InterPro" id="IPR008920">
    <property type="entry name" value="TF_FadR/GntR_C"/>
</dbReference>
<evidence type="ECO:0000313" key="5">
    <source>
        <dbReference type="EMBL" id="GLS19142.1"/>
    </source>
</evidence>
<keyword evidence="1" id="KW-0805">Transcription regulation</keyword>
<dbReference type="PANTHER" id="PTHR43537">
    <property type="entry name" value="TRANSCRIPTIONAL REGULATOR, GNTR FAMILY"/>
    <property type="match status" value="1"/>
</dbReference>